<dbReference type="OrthoDB" id="5764172at2"/>
<dbReference type="RefSeq" id="WP_145197957.1">
    <property type="nucleotide sequence ID" value="NZ_CP036434.1"/>
</dbReference>
<accession>A0A518ESS8</accession>
<evidence type="ECO:0000256" key="1">
    <source>
        <dbReference type="SAM" id="SignalP"/>
    </source>
</evidence>
<dbReference type="EMBL" id="CP036434">
    <property type="protein sequence ID" value="QDV07150.1"/>
    <property type="molecule type" value="Genomic_DNA"/>
</dbReference>
<evidence type="ECO:0000313" key="2">
    <source>
        <dbReference type="EMBL" id="QDV07150.1"/>
    </source>
</evidence>
<dbReference type="AlphaFoldDB" id="A0A518ESS8"/>
<reference evidence="2 3" key="1">
    <citation type="submission" date="2019-02" db="EMBL/GenBank/DDBJ databases">
        <title>Deep-cultivation of Planctomycetes and their phenomic and genomic characterization uncovers novel biology.</title>
        <authorList>
            <person name="Wiegand S."/>
            <person name="Jogler M."/>
            <person name="Boedeker C."/>
            <person name="Pinto D."/>
            <person name="Vollmers J."/>
            <person name="Rivas-Marin E."/>
            <person name="Kohn T."/>
            <person name="Peeters S.H."/>
            <person name="Heuer A."/>
            <person name="Rast P."/>
            <person name="Oberbeckmann S."/>
            <person name="Bunk B."/>
            <person name="Jeske O."/>
            <person name="Meyerdierks A."/>
            <person name="Storesund J.E."/>
            <person name="Kallscheuer N."/>
            <person name="Luecker S."/>
            <person name="Lage O.M."/>
            <person name="Pohl T."/>
            <person name="Merkel B.J."/>
            <person name="Hornburger P."/>
            <person name="Mueller R.-W."/>
            <person name="Bruemmer F."/>
            <person name="Labrenz M."/>
            <person name="Spormann A.M."/>
            <person name="Op den Camp H."/>
            <person name="Overmann J."/>
            <person name="Amann R."/>
            <person name="Jetten M.S.M."/>
            <person name="Mascher T."/>
            <person name="Medema M.H."/>
            <person name="Devos D.P."/>
            <person name="Kaster A.-K."/>
            <person name="Ovreas L."/>
            <person name="Rohde M."/>
            <person name="Galperin M.Y."/>
            <person name="Jogler C."/>
        </authorList>
    </citation>
    <scope>NUCLEOTIDE SEQUENCE [LARGE SCALE GENOMIC DNA]</scope>
    <source>
        <strain evidence="2 3">Poly30</strain>
    </source>
</reference>
<feature type="chain" id="PRO_5021947588" evidence="1">
    <location>
        <begin position="22"/>
        <end position="185"/>
    </location>
</feature>
<organism evidence="2 3">
    <name type="scientific">Saltatorellus ferox</name>
    <dbReference type="NCBI Taxonomy" id="2528018"/>
    <lineage>
        <taxon>Bacteria</taxon>
        <taxon>Pseudomonadati</taxon>
        <taxon>Planctomycetota</taxon>
        <taxon>Planctomycetia</taxon>
        <taxon>Planctomycetia incertae sedis</taxon>
        <taxon>Saltatorellus</taxon>
    </lineage>
</organism>
<feature type="signal peptide" evidence="1">
    <location>
        <begin position="1"/>
        <end position="21"/>
    </location>
</feature>
<evidence type="ECO:0000313" key="3">
    <source>
        <dbReference type="Proteomes" id="UP000320390"/>
    </source>
</evidence>
<proteinExistence type="predicted"/>
<protein>
    <submittedName>
        <fullName evidence="2">Uncharacterized protein</fullName>
    </submittedName>
</protein>
<keyword evidence="1" id="KW-0732">Signal</keyword>
<name>A0A518ESS8_9BACT</name>
<gene>
    <name evidence="2" type="ORF">Poly30_26690</name>
</gene>
<keyword evidence="3" id="KW-1185">Reference proteome</keyword>
<sequence precursor="true">MKSVLLLLSFALFACGPKTEAVDPAPAETAAAGPRWVAPEGWTEQEVQQPMRFKQFELAGATEEQNALCVIAHWPQGIGGIEVNLDRWVGQVSAPGSTLKARDLTADQRWVSEPDGYLVTSVHVEGTIQPMPGMGSDIATHESGAILAGFIEVENSPEVWTVKITGPSKTIADHKDRYLQFISGI</sequence>
<dbReference type="Proteomes" id="UP000320390">
    <property type="component" value="Chromosome"/>
</dbReference>
<dbReference type="PROSITE" id="PS51257">
    <property type="entry name" value="PROKAR_LIPOPROTEIN"/>
    <property type="match status" value="1"/>
</dbReference>